<proteinExistence type="predicted"/>
<accession>A0ACC0UYV7</accession>
<keyword evidence="2" id="KW-1185">Reference proteome</keyword>
<name>A0ACC0UYV7_9HYPO</name>
<dbReference type="EMBL" id="CM047944">
    <property type="protein sequence ID" value="KAI9899324.1"/>
    <property type="molecule type" value="Genomic_DNA"/>
</dbReference>
<sequence length="1000" mass="108737">MALIPQTALSQQQQQLQYQMPANQVVRDELVDGMDLHNMTVQDWQLAQLVLKLREQPLSRQETFYLGVGLDGVYPPNPEQPRVSPSQMYVEKITPVCVATHQNSIVLIHGDYQTGQHTKPDGGLGWASVFLELGYVVYIVDLPGVGRSAVQDPDKTKMGAMVRHAVISKQMTDVRIPAGQPRGERQWPGSGQMIDPATGQTDDVFAKLFASFRPLPGGKKERQSKAQYALGCLLRSVKGTATLIGSGSGATMAWLAADIEPDKVSSVVALEPAGPPFCKPFTYNKETKKREYGNYMRFDPTVHQYGLSDVYMNIHPPVSRADGTQHEDGGFFLSEYWGSQGGCLVPSHPHQLVQLQKTEHLILTSPHSHHDLFDWATAAFMQRSGLYVKHSKLEADLGIRGNGPLMFLERNSTEVACIVDRWIRRVAAGKLPPLHEYPALRTAKGLMLPPRFGPGYGRPRQIKCEEDPPAMPPPRPSASASTHNQQQQQATPAPGQRAKRPTWNVFTPATYGTPQANAGSRTSLFPASLSTPLQPYQDTEMGIGYEQHQNNTAATNENNAAGGSKKVLTRAQARAQAQAQPQTQAQAQVENEDDMKYAVTAPDSEKHRVSAVSEQKQQELLEQLRVQQVQLHKEMKYRQQQQQQHQQHQENIRQYQMQQQMLQQRQMLQQQQNQQYFAMGPAAAGVTQRNNQVGMMPRQGGGHPQQVYQQPQMLPQQMSAVAAYHPAINRNAAAAAAAATAPAASGTPTLTAASSATMAAASPVQAFPSSEPGTGNNNTQAGGTSSGWLSDSAHQVRRHMGEVPYSPTALLSPSFILTPQTQAGDHNAANDDDEAGNAVSRVRMPENNQQVKFVIPSILDSYDPENIAATPGIADSGAAVGEGPDAMEGIKTPSPMPDTPPPAQSSEAMTTAAAAAGDDDDDVRMGGADDFGDDLLDSLINFDMPASNEALGPLPGGNSDGVQFDIDNAFGPATFESILRRLDSENRFDSGDDIYGSSRF</sequence>
<comment type="caution">
    <text evidence="1">The sequence shown here is derived from an EMBL/GenBank/DDBJ whole genome shotgun (WGS) entry which is preliminary data.</text>
</comment>
<dbReference type="Proteomes" id="UP001163324">
    <property type="component" value="Chromosome 5"/>
</dbReference>
<reference evidence="1" key="1">
    <citation type="submission" date="2022-10" db="EMBL/GenBank/DDBJ databases">
        <title>Complete Genome of Trichothecium roseum strain YXFP-22015, a Plant Pathogen Isolated from Citrus.</title>
        <authorList>
            <person name="Wang Y."/>
            <person name="Zhu L."/>
        </authorList>
    </citation>
    <scope>NUCLEOTIDE SEQUENCE</scope>
    <source>
        <strain evidence="1">YXFP-22015</strain>
    </source>
</reference>
<evidence type="ECO:0000313" key="2">
    <source>
        <dbReference type="Proteomes" id="UP001163324"/>
    </source>
</evidence>
<organism evidence="1 2">
    <name type="scientific">Trichothecium roseum</name>
    <dbReference type="NCBI Taxonomy" id="47278"/>
    <lineage>
        <taxon>Eukaryota</taxon>
        <taxon>Fungi</taxon>
        <taxon>Dikarya</taxon>
        <taxon>Ascomycota</taxon>
        <taxon>Pezizomycotina</taxon>
        <taxon>Sordariomycetes</taxon>
        <taxon>Hypocreomycetidae</taxon>
        <taxon>Hypocreales</taxon>
        <taxon>Hypocreales incertae sedis</taxon>
        <taxon>Trichothecium</taxon>
    </lineage>
</organism>
<protein>
    <submittedName>
        <fullName evidence="1">Uncharacterized protein</fullName>
    </submittedName>
</protein>
<evidence type="ECO:0000313" key="1">
    <source>
        <dbReference type="EMBL" id="KAI9899324.1"/>
    </source>
</evidence>
<gene>
    <name evidence="1" type="ORF">N3K66_005785</name>
</gene>